<accession>A0A6A6BRW5</accession>
<dbReference type="OrthoDB" id="5429740at2759"/>
<evidence type="ECO:0000313" key="10">
    <source>
        <dbReference type="Proteomes" id="UP000799438"/>
    </source>
</evidence>
<dbReference type="InterPro" id="IPR049326">
    <property type="entry name" value="Rhodopsin_dom_fungi"/>
</dbReference>
<evidence type="ECO:0000256" key="6">
    <source>
        <dbReference type="SAM" id="MobiDB-lite"/>
    </source>
</evidence>
<dbReference type="PANTHER" id="PTHR33048">
    <property type="entry name" value="PTH11-LIKE INTEGRAL MEMBRANE PROTEIN (AFU_ORTHOLOGUE AFUA_5G11245)"/>
    <property type="match status" value="1"/>
</dbReference>
<dbReference type="PANTHER" id="PTHR33048:SF129">
    <property type="entry name" value="INTEGRAL MEMBRANE PROTEIN-RELATED"/>
    <property type="match status" value="1"/>
</dbReference>
<feature type="transmembrane region" description="Helical" evidence="7">
    <location>
        <begin position="175"/>
        <end position="193"/>
    </location>
</feature>
<feature type="transmembrane region" description="Helical" evidence="7">
    <location>
        <begin position="258"/>
        <end position="278"/>
    </location>
</feature>
<feature type="domain" description="Rhodopsin" evidence="8">
    <location>
        <begin position="75"/>
        <end position="316"/>
    </location>
</feature>
<dbReference type="RefSeq" id="XP_033401033.1">
    <property type="nucleotide sequence ID" value="XM_033536465.1"/>
</dbReference>
<gene>
    <name evidence="9" type="ORF">K452DRAFT_220412</name>
</gene>
<evidence type="ECO:0000256" key="5">
    <source>
        <dbReference type="ARBA" id="ARBA00038359"/>
    </source>
</evidence>
<evidence type="ECO:0000256" key="3">
    <source>
        <dbReference type="ARBA" id="ARBA00022989"/>
    </source>
</evidence>
<comment type="similarity">
    <text evidence="5">Belongs to the SAT4 family.</text>
</comment>
<keyword evidence="4 7" id="KW-0472">Membrane</keyword>
<dbReference type="EMBL" id="ML995477">
    <property type="protein sequence ID" value="KAF2145321.1"/>
    <property type="molecule type" value="Genomic_DNA"/>
</dbReference>
<keyword evidence="10" id="KW-1185">Reference proteome</keyword>
<feature type="transmembrane region" description="Helical" evidence="7">
    <location>
        <begin position="93"/>
        <end position="114"/>
    </location>
</feature>
<dbReference type="Proteomes" id="UP000799438">
    <property type="component" value="Unassembled WGS sequence"/>
</dbReference>
<evidence type="ECO:0000259" key="8">
    <source>
        <dbReference type="Pfam" id="PF20684"/>
    </source>
</evidence>
<reference evidence="9" key="1">
    <citation type="journal article" date="2020" name="Stud. Mycol.">
        <title>101 Dothideomycetes genomes: a test case for predicting lifestyles and emergence of pathogens.</title>
        <authorList>
            <person name="Haridas S."/>
            <person name="Albert R."/>
            <person name="Binder M."/>
            <person name="Bloem J."/>
            <person name="Labutti K."/>
            <person name="Salamov A."/>
            <person name="Andreopoulos B."/>
            <person name="Baker S."/>
            <person name="Barry K."/>
            <person name="Bills G."/>
            <person name="Bluhm B."/>
            <person name="Cannon C."/>
            <person name="Castanera R."/>
            <person name="Culley D."/>
            <person name="Daum C."/>
            <person name="Ezra D."/>
            <person name="Gonzalez J."/>
            <person name="Henrissat B."/>
            <person name="Kuo A."/>
            <person name="Liang C."/>
            <person name="Lipzen A."/>
            <person name="Lutzoni F."/>
            <person name="Magnuson J."/>
            <person name="Mondo S."/>
            <person name="Nolan M."/>
            <person name="Ohm R."/>
            <person name="Pangilinan J."/>
            <person name="Park H.-J."/>
            <person name="Ramirez L."/>
            <person name="Alfaro M."/>
            <person name="Sun H."/>
            <person name="Tritt A."/>
            <person name="Yoshinaga Y."/>
            <person name="Zwiers L.-H."/>
            <person name="Turgeon B."/>
            <person name="Goodwin S."/>
            <person name="Spatafora J."/>
            <person name="Crous P."/>
            <person name="Grigoriev I."/>
        </authorList>
    </citation>
    <scope>NUCLEOTIDE SEQUENCE</scope>
    <source>
        <strain evidence="9">CBS 121167</strain>
    </source>
</reference>
<proteinExistence type="inferred from homology"/>
<organism evidence="9 10">
    <name type="scientific">Aplosporella prunicola CBS 121167</name>
    <dbReference type="NCBI Taxonomy" id="1176127"/>
    <lineage>
        <taxon>Eukaryota</taxon>
        <taxon>Fungi</taxon>
        <taxon>Dikarya</taxon>
        <taxon>Ascomycota</taxon>
        <taxon>Pezizomycotina</taxon>
        <taxon>Dothideomycetes</taxon>
        <taxon>Dothideomycetes incertae sedis</taxon>
        <taxon>Botryosphaeriales</taxon>
        <taxon>Aplosporellaceae</taxon>
        <taxon>Aplosporella</taxon>
    </lineage>
</organism>
<feature type="transmembrane region" description="Helical" evidence="7">
    <location>
        <begin position="227"/>
        <end position="246"/>
    </location>
</feature>
<feature type="region of interest" description="Disordered" evidence="6">
    <location>
        <begin position="335"/>
        <end position="356"/>
    </location>
</feature>
<protein>
    <recommendedName>
        <fullName evidence="8">Rhodopsin domain-containing protein</fullName>
    </recommendedName>
</protein>
<feature type="transmembrane region" description="Helical" evidence="7">
    <location>
        <begin position="298"/>
        <end position="321"/>
    </location>
</feature>
<dbReference type="GeneID" id="54293961"/>
<name>A0A6A6BRW5_9PEZI</name>
<sequence length="400" mass="44606">MSSALIGSPPETQNDYWIVEGMLRAVHMDTRADPGKGYNFLPKQPQGYEYEDRKTATIIGMSFVMFIMIIATGTRLSVRLFRSGLRWGSDDWMLIPGAIMAIAYPALQIAMVVYGGGGKHTWDVTYEEYNIFNWLGVVCKILFFTSVGIIKISITLFNRRLTGMASRIWRIINDVFLVMLIAYTILALFWTCFQCTPPPAMWDKAYSGRLARPASCYSTSLLSNVLSTLHVIMDFCLLMTPIIVLWKVKLPKSTKIRLYFVFSTGAVSCIGSVLRQLAQQKISLDVTWGYTSILTWTLVDLTFGLLTASLPVIVGLIPSAWHSVTNREASRPTNISQGYLSESRSKTTRSGRDVESESGVLIEEEFELSWQSVDRIRTSSAKGLKNVAVSVNIRAGPPGA</sequence>
<evidence type="ECO:0000313" key="9">
    <source>
        <dbReference type="EMBL" id="KAF2145321.1"/>
    </source>
</evidence>
<evidence type="ECO:0000256" key="7">
    <source>
        <dbReference type="SAM" id="Phobius"/>
    </source>
</evidence>
<dbReference type="InterPro" id="IPR052337">
    <property type="entry name" value="SAT4-like"/>
</dbReference>
<evidence type="ECO:0000256" key="1">
    <source>
        <dbReference type="ARBA" id="ARBA00004141"/>
    </source>
</evidence>
<dbReference type="Pfam" id="PF20684">
    <property type="entry name" value="Fung_rhodopsin"/>
    <property type="match status" value="1"/>
</dbReference>
<evidence type="ECO:0000256" key="2">
    <source>
        <dbReference type="ARBA" id="ARBA00022692"/>
    </source>
</evidence>
<comment type="subcellular location">
    <subcellularLocation>
        <location evidence="1">Membrane</location>
        <topology evidence="1">Multi-pass membrane protein</topology>
    </subcellularLocation>
</comment>
<feature type="transmembrane region" description="Helical" evidence="7">
    <location>
        <begin position="134"/>
        <end position="154"/>
    </location>
</feature>
<evidence type="ECO:0000256" key="4">
    <source>
        <dbReference type="ARBA" id="ARBA00023136"/>
    </source>
</evidence>
<dbReference type="AlphaFoldDB" id="A0A6A6BRW5"/>
<keyword evidence="3 7" id="KW-1133">Transmembrane helix</keyword>
<feature type="transmembrane region" description="Helical" evidence="7">
    <location>
        <begin position="58"/>
        <end position="81"/>
    </location>
</feature>
<dbReference type="GO" id="GO:0016020">
    <property type="term" value="C:membrane"/>
    <property type="evidence" value="ECO:0007669"/>
    <property type="project" value="UniProtKB-SubCell"/>
</dbReference>
<keyword evidence="2 7" id="KW-0812">Transmembrane</keyword>